<accession>A0ACA9QCZ8</accession>
<name>A0ACA9QCZ8_9GLOM</name>
<protein>
    <submittedName>
        <fullName evidence="1">17263_t:CDS:1</fullName>
    </submittedName>
</protein>
<reference evidence="1" key="1">
    <citation type="submission" date="2021-06" db="EMBL/GenBank/DDBJ databases">
        <authorList>
            <person name="Kallberg Y."/>
            <person name="Tangrot J."/>
            <person name="Rosling A."/>
        </authorList>
    </citation>
    <scope>NUCLEOTIDE SEQUENCE</scope>
    <source>
        <strain evidence="1">MA461A</strain>
    </source>
</reference>
<gene>
    <name evidence="1" type="ORF">RPERSI_LOCUS13676</name>
</gene>
<dbReference type="Proteomes" id="UP000789920">
    <property type="component" value="Unassembled WGS sequence"/>
</dbReference>
<evidence type="ECO:0000313" key="2">
    <source>
        <dbReference type="Proteomes" id="UP000789920"/>
    </source>
</evidence>
<comment type="caution">
    <text evidence="1">The sequence shown here is derived from an EMBL/GenBank/DDBJ whole genome shotgun (WGS) entry which is preliminary data.</text>
</comment>
<organism evidence="1 2">
    <name type="scientific">Racocetra persica</name>
    <dbReference type="NCBI Taxonomy" id="160502"/>
    <lineage>
        <taxon>Eukaryota</taxon>
        <taxon>Fungi</taxon>
        <taxon>Fungi incertae sedis</taxon>
        <taxon>Mucoromycota</taxon>
        <taxon>Glomeromycotina</taxon>
        <taxon>Glomeromycetes</taxon>
        <taxon>Diversisporales</taxon>
        <taxon>Gigasporaceae</taxon>
        <taxon>Racocetra</taxon>
    </lineage>
</organism>
<keyword evidence="2" id="KW-1185">Reference proteome</keyword>
<sequence length="143" mass="16310">EAQTQFSPENPYISEMILEKTNEINTETQITPQFPIETTSSETSQTEEHELTDTKTETNEMKTMENEPEAADTSANNATTTDVEMEITSKNEKNNKDEREFTLVTSRKGKYKNKVKKASFSPLTRVNKVNKKNNSQRVTSPRV</sequence>
<evidence type="ECO:0000313" key="1">
    <source>
        <dbReference type="EMBL" id="CAG8746124.1"/>
    </source>
</evidence>
<feature type="non-terminal residue" evidence="1">
    <location>
        <position position="1"/>
    </location>
</feature>
<proteinExistence type="predicted"/>
<dbReference type="EMBL" id="CAJVQC010030629">
    <property type="protein sequence ID" value="CAG8746124.1"/>
    <property type="molecule type" value="Genomic_DNA"/>
</dbReference>